<dbReference type="SUPFAM" id="SSF50156">
    <property type="entry name" value="PDZ domain-like"/>
    <property type="match status" value="1"/>
</dbReference>
<evidence type="ECO:0000313" key="4">
    <source>
        <dbReference type="Proteomes" id="UP000327468"/>
    </source>
</evidence>
<dbReference type="Gene3D" id="2.30.42.10">
    <property type="match status" value="1"/>
</dbReference>
<dbReference type="PANTHER" id="PTHR46753:SF3">
    <property type="entry name" value="PDZ DOMAIN-CONTAINING PROTEIN"/>
    <property type="match status" value="1"/>
</dbReference>
<name>A0A5N5MNS7_PANHP</name>
<dbReference type="InterPro" id="IPR011993">
    <property type="entry name" value="PH-like_dom_sf"/>
</dbReference>
<dbReference type="SUPFAM" id="SSF140741">
    <property type="entry name" value="RUN domain-like"/>
    <property type="match status" value="1"/>
</dbReference>
<dbReference type="EMBL" id="VFJC01000013">
    <property type="protein sequence ID" value="KAB5555811.1"/>
    <property type="molecule type" value="Genomic_DNA"/>
</dbReference>
<dbReference type="InterPro" id="IPR001478">
    <property type="entry name" value="PDZ"/>
</dbReference>
<keyword evidence="4" id="KW-1185">Reference proteome</keyword>
<dbReference type="CDD" id="cd00136">
    <property type="entry name" value="PDZ_canonical"/>
    <property type="match status" value="1"/>
</dbReference>
<dbReference type="CDD" id="cd17682">
    <property type="entry name" value="RUN_RUFY4_like"/>
    <property type="match status" value="1"/>
</dbReference>
<dbReference type="InterPro" id="IPR037213">
    <property type="entry name" value="Run_dom_sf"/>
</dbReference>
<dbReference type="SUPFAM" id="SSF50729">
    <property type="entry name" value="PH domain-like"/>
    <property type="match status" value="1"/>
</dbReference>
<gene>
    <name evidence="3" type="ORF">PHYPO_G00038410</name>
</gene>
<dbReference type="AlphaFoldDB" id="A0A5N5MNS7"/>
<dbReference type="PANTHER" id="PTHR46753">
    <property type="entry name" value="FYVE AND COILED-COIL DOMAIN-CONTAINING PROTEIN 1"/>
    <property type="match status" value="1"/>
</dbReference>
<dbReference type="PROSITE" id="PS50826">
    <property type="entry name" value="RUN"/>
    <property type="match status" value="1"/>
</dbReference>
<feature type="domain" description="RUN" evidence="2">
    <location>
        <begin position="25"/>
        <end position="164"/>
    </location>
</feature>
<evidence type="ECO:0000259" key="2">
    <source>
        <dbReference type="PROSITE" id="PS50826"/>
    </source>
</evidence>
<accession>A0A5N5MNS7</accession>
<organism evidence="3 4">
    <name type="scientific">Pangasianodon hypophthalmus</name>
    <name type="common">Striped catfish</name>
    <name type="synonym">Helicophagus hypophthalmus</name>
    <dbReference type="NCBI Taxonomy" id="310915"/>
    <lineage>
        <taxon>Eukaryota</taxon>
        <taxon>Metazoa</taxon>
        <taxon>Chordata</taxon>
        <taxon>Craniata</taxon>
        <taxon>Vertebrata</taxon>
        <taxon>Euteleostomi</taxon>
        <taxon>Actinopterygii</taxon>
        <taxon>Neopterygii</taxon>
        <taxon>Teleostei</taxon>
        <taxon>Ostariophysi</taxon>
        <taxon>Siluriformes</taxon>
        <taxon>Pangasiidae</taxon>
        <taxon>Pangasianodon</taxon>
    </lineage>
</organism>
<protein>
    <recommendedName>
        <fullName evidence="5">RUN domain-containing protein</fullName>
    </recommendedName>
</protein>
<evidence type="ECO:0008006" key="5">
    <source>
        <dbReference type="Google" id="ProtNLM"/>
    </source>
</evidence>
<proteinExistence type="predicted"/>
<dbReference type="Gene3D" id="2.30.29.30">
    <property type="entry name" value="Pleckstrin-homology domain (PH domain)/Phosphotyrosine-binding domain (PTB)"/>
    <property type="match status" value="1"/>
</dbReference>
<comment type="caution">
    <text evidence="3">The sequence shown here is derived from an EMBL/GenBank/DDBJ whole genome shotgun (WGS) entry which is preliminary data.</text>
</comment>
<dbReference type="PROSITE" id="PS50106">
    <property type="entry name" value="PDZ"/>
    <property type="match status" value="1"/>
</dbReference>
<reference evidence="3 4" key="1">
    <citation type="submission" date="2019-06" db="EMBL/GenBank/DDBJ databases">
        <title>A chromosome-scale genome assembly of the striped catfish, Pangasianodon hypophthalmus.</title>
        <authorList>
            <person name="Wen M."/>
            <person name="Zahm M."/>
            <person name="Roques C."/>
            <person name="Cabau C."/>
            <person name="Klopp C."/>
            <person name="Donnadieu C."/>
            <person name="Jouanno E."/>
            <person name="Avarre J.-C."/>
            <person name="Campet M."/>
            <person name="Ha T.T.T."/>
            <person name="Dugue R."/>
            <person name="Lampietro C."/>
            <person name="Louis A."/>
            <person name="Herpin A."/>
            <person name="Echchiki A."/>
            <person name="Berthelot C."/>
            <person name="Parey E."/>
            <person name="Roest-Crollius H."/>
            <person name="Braasch I."/>
            <person name="Postlethwait J."/>
            <person name="Bobe J."/>
            <person name="Montfort J."/>
            <person name="Bouchez O."/>
            <person name="Begum T."/>
            <person name="Schartl M."/>
            <person name="Guiguen Y."/>
        </authorList>
    </citation>
    <scope>NUCLEOTIDE SEQUENCE [LARGE SCALE GENOMIC DNA]</scope>
    <source>
        <strain evidence="3 4">Indonesia</strain>
        <tissue evidence="3">Blood</tissue>
    </source>
</reference>
<dbReference type="InterPro" id="IPR004012">
    <property type="entry name" value="Run_dom"/>
</dbReference>
<evidence type="ECO:0000259" key="1">
    <source>
        <dbReference type="PROSITE" id="PS50106"/>
    </source>
</evidence>
<dbReference type="Gene3D" id="1.20.58.900">
    <property type="match status" value="1"/>
</dbReference>
<dbReference type="Proteomes" id="UP000327468">
    <property type="component" value="Chromosome 12"/>
</dbReference>
<dbReference type="InterPro" id="IPR006020">
    <property type="entry name" value="PTB/PI_dom"/>
</dbReference>
<feature type="domain" description="PDZ" evidence="1">
    <location>
        <begin position="186"/>
        <end position="241"/>
    </location>
</feature>
<sequence length="429" mass="48212">MPAKDPLIETLKVCILELQAEDTVTDSSPQLASCCELLELILRKGLQQPVLSLTHRDYWCCFEQLVHLDTCSSGRLSAVSLAIQQTTACPKLLSAQGRGRYFIRLMLSRRTLGNVVNHLLHTSSIMEWYSPNISVLRNEEFVEPFLSLCLVLSEMEFKLNIQNCSFLDESWLLPVCETYEAVPCRELGMVLRYLDRRVFVLELLRGGVAQADMFAEPGDIIDEINGISLRNSSNGQAGVVLSRLKGQPLSLRLLRWRGENGAVYRPLVPLLRQLKQENPSLEFGSPLPKPSVQRDSQSPCVKEGRILYAVQLIGKTNIGMYGGKEVLQYAIPAVLQKRQSRKDVLLDVKETHLICTDKSNKQQLFQHHFPEISCVGRFGQPDFTIFAFCVGDTPDTGFCCVVLQAASSTECEEIVHRIATGFKSTEWFV</sequence>
<evidence type="ECO:0000313" key="3">
    <source>
        <dbReference type="EMBL" id="KAB5555811.1"/>
    </source>
</evidence>
<dbReference type="Pfam" id="PF00640">
    <property type="entry name" value="PID"/>
    <property type="match status" value="1"/>
</dbReference>
<dbReference type="InterPro" id="IPR036034">
    <property type="entry name" value="PDZ_sf"/>
</dbReference>
<dbReference type="Pfam" id="PF02759">
    <property type="entry name" value="RUN"/>
    <property type="match status" value="1"/>
</dbReference>